<dbReference type="PANTHER" id="PTHR10536">
    <property type="entry name" value="DNA PRIMASE SMALL SUBUNIT"/>
    <property type="match status" value="1"/>
</dbReference>
<dbReference type="Gene3D" id="3.90.920.10">
    <property type="entry name" value="DNA primase, PRIM domain"/>
    <property type="match status" value="1"/>
</dbReference>
<comment type="similarity">
    <text evidence="1 10">Belongs to the eukaryotic-type primase small subunit family.</text>
</comment>
<dbReference type="EC" id="2.7.7.-" evidence="10"/>
<dbReference type="NCBIfam" id="TIGR00335">
    <property type="entry name" value="primase_sml"/>
    <property type="match status" value="1"/>
</dbReference>
<dbReference type="InterPro" id="IPR002755">
    <property type="entry name" value="DNA_primase_S"/>
</dbReference>
<evidence type="ECO:0000256" key="4">
    <source>
        <dbReference type="ARBA" id="ARBA00022679"/>
    </source>
</evidence>
<keyword evidence="5" id="KW-0548">Nucleotidyltransferase</keyword>
<evidence type="ECO:0000256" key="8">
    <source>
        <dbReference type="ARBA" id="ARBA00022833"/>
    </source>
</evidence>
<evidence type="ECO:0000256" key="3">
    <source>
        <dbReference type="ARBA" id="ARBA00022515"/>
    </source>
</evidence>
<name>A0AAV2TA88_CALDB</name>
<proteinExistence type="inferred from homology"/>
<sequence length="464" mass="51771">MTKLNRNAYGPSTMSQSNEISDELLRIYYKKLFPCELFSKWLTYGSNDLVRREFSFTLAGDVYIRYQSFETAAELRRELVKSCPHKIDIGAVYCTAPKKHRSILPSSFKPEWKELVFDIDLTDYDEVRFCCGAQNPGSSSAVCRRCWLLAQSAVMCIDRALREDFGFEHLLWVYSGRRGVHCWVCDSAARKLDPVARAAIVDYLTLVRAGGGTKPSLTAGKQSARLAEPGVEPMFHPCVDAASNILLPRFGTYCSTLDGQDLFGVPDRLEKLLSFLPSDLDNIRGSLAQDWLENPSKDDGGEVSVRRWNTLRTFLSEGGRTNVARELVLNYTYPRLDVNVSTGLNHLLKSPFCVHPKTGFVCVPFDPASVSSFDPLSAPTLSQVIEQSGSRKEDELTEETGVTSSAVQKHLLAYKKTSLRPAIEYFESFIDRLCSSQSEAMDTSNSVRVNDSGLKNGPLSVPVF</sequence>
<dbReference type="GO" id="GO:0005658">
    <property type="term" value="C:alpha DNA polymerase:primase complex"/>
    <property type="evidence" value="ECO:0007669"/>
    <property type="project" value="UniProtKB-ARBA"/>
</dbReference>
<dbReference type="FunFam" id="3.90.920.10:FF:000003">
    <property type="entry name" value="DNA primase"/>
    <property type="match status" value="1"/>
</dbReference>
<reference evidence="11" key="1">
    <citation type="submission" date="2024-06" db="EMBL/GenBank/DDBJ databases">
        <authorList>
            <person name="Liu X."/>
            <person name="Lenzi L."/>
            <person name="Haldenby T S."/>
            <person name="Uol C."/>
        </authorList>
    </citation>
    <scope>NUCLEOTIDE SEQUENCE</scope>
</reference>
<keyword evidence="2 10" id="KW-0240">DNA-directed RNA polymerase</keyword>
<keyword evidence="9" id="KW-0804">Transcription</keyword>
<dbReference type="SUPFAM" id="SSF56747">
    <property type="entry name" value="Prim-pol domain"/>
    <property type="match status" value="1"/>
</dbReference>
<dbReference type="GO" id="GO:0006269">
    <property type="term" value="P:DNA replication, synthesis of primer"/>
    <property type="evidence" value="ECO:0007669"/>
    <property type="project" value="UniProtKB-KW"/>
</dbReference>
<evidence type="ECO:0000256" key="6">
    <source>
        <dbReference type="ARBA" id="ARBA00022705"/>
    </source>
</evidence>
<dbReference type="Pfam" id="PF01896">
    <property type="entry name" value="DNA_primase_S"/>
    <property type="match status" value="1"/>
</dbReference>
<evidence type="ECO:0000256" key="9">
    <source>
        <dbReference type="ARBA" id="ARBA00023163"/>
    </source>
</evidence>
<keyword evidence="7" id="KW-0479">Metal-binding</keyword>
<keyword evidence="8" id="KW-0862">Zinc</keyword>
<keyword evidence="4 10" id="KW-0808">Transferase</keyword>
<evidence type="ECO:0000256" key="1">
    <source>
        <dbReference type="ARBA" id="ARBA00009762"/>
    </source>
</evidence>
<dbReference type="Proteomes" id="UP001497525">
    <property type="component" value="Unassembled WGS sequence"/>
</dbReference>
<dbReference type="GO" id="GO:0003899">
    <property type="term" value="F:DNA-directed RNA polymerase activity"/>
    <property type="evidence" value="ECO:0007669"/>
    <property type="project" value="InterPro"/>
</dbReference>
<keyword evidence="3 10" id="KW-0639">Primosome</keyword>
<evidence type="ECO:0000313" key="12">
    <source>
        <dbReference type="Proteomes" id="UP001497525"/>
    </source>
</evidence>
<evidence type="ECO:0000256" key="2">
    <source>
        <dbReference type="ARBA" id="ARBA00022478"/>
    </source>
</evidence>
<dbReference type="AlphaFoldDB" id="A0AAV2TA88"/>
<evidence type="ECO:0000256" key="5">
    <source>
        <dbReference type="ARBA" id="ARBA00022695"/>
    </source>
</evidence>
<keyword evidence="6 10" id="KW-0235">DNA replication</keyword>
<evidence type="ECO:0000313" key="11">
    <source>
        <dbReference type="EMBL" id="CAL5133690.1"/>
    </source>
</evidence>
<dbReference type="GO" id="GO:0046872">
    <property type="term" value="F:metal ion binding"/>
    <property type="evidence" value="ECO:0007669"/>
    <property type="project" value="UniProtKB-KW"/>
</dbReference>
<evidence type="ECO:0000256" key="10">
    <source>
        <dbReference type="RuleBase" id="RU003514"/>
    </source>
</evidence>
<dbReference type="InterPro" id="IPR014052">
    <property type="entry name" value="DNA_primase_ssu_euk/arc"/>
</dbReference>
<evidence type="ECO:0000256" key="7">
    <source>
        <dbReference type="ARBA" id="ARBA00022723"/>
    </source>
</evidence>
<protein>
    <recommendedName>
        <fullName evidence="10">DNA primase</fullName>
        <ecNumber evidence="10">2.7.7.-</ecNumber>
    </recommendedName>
</protein>
<accession>A0AAV2TA88</accession>
<comment type="caution">
    <text evidence="11">The sequence shown here is derived from an EMBL/GenBank/DDBJ whole genome shotgun (WGS) entry which is preliminary data.</text>
</comment>
<gene>
    <name evidence="11" type="ORF">CDAUBV1_LOCUS6948</name>
</gene>
<organism evidence="11 12">
    <name type="scientific">Calicophoron daubneyi</name>
    <name type="common">Rumen fluke</name>
    <name type="synonym">Paramphistomum daubneyi</name>
    <dbReference type="NCBI Taxonomy" id="300641"/>
    <lineage>
        <taxon>Eukaryota</taxon>
        <taxon>Metazoa</taxon>
        <taxon>Spiralia</taxon>
        <taxon>Lophotrochozoa</taxon>
        <taxon>Platyhelminthes</taxon>
        <taxon>Trematoda</taxon>
        <taxon>Digenea</taxon>
        <taxon>Plagiorchiida</taxon>
        <taxon>Pronocephalata</taxon>
        <taxon>Paramphistomoidea</taxon>
        <taxon>Paramphistomidae</taxon>
        <taxon>Calicophoron</taxon>
    </lineage>
</organism>
<dbReference type="CDD" id="cd04860">
    <property type="entry name" value="AE_Prim_S"/>
    <property type="match status" value="1"/>
</dbReference>
<dbReference type="EMBL" id="CAXLJL010000157">
    <property type="protein sequence ID" value="CAL5133690.1"/>
    <property type="molecule type" value="Genomic_DNA"/>
</dbReference>